<evidence type="ECO:0000256" key="5">
    <source>
        <dbReference type="ARBA" id="ARBA00012518"/>
    </source>
</evidence>
<reference evidence="18" key="1">
    <citation type="submission" date="2021-03" db="EMBL/GenBank/DDBJ databases">
        <title>Comparative genomics and phylogenomic investigation of the class Geoglossomycetes provide insights into ecological specialization and systematics.</title>
        <authorList>
            <person name="Melie T."/>
            <person name="Pirro S."/>
            <person name="Miller A.N."/>
            <person name="Quandt A."/>
        </authorList>
    </citation>
    <scope>NUCLEOTIDE SEQUENCE</scope>
    <source>
        <strain evidence="18">GBOQ0MN5Z8</strain>
    </source>
</reference>
<keyword evidence="7" id="KW-0132">Cell division</keyword>
<dbReference type="InterPro" id="IPR003170">
    <property type="entry name" value="MurB"/>
</dbReference>
<dbReference type="GO" id="GO:0008762">
    <property type="term" value="F:UDP-N-acetylmuramate dehydrogenase activity"/>
    <property type="evidence" value="ECO:0007669"/>
    <property type="project" value="UniProtKB-EC"/>
</dbReference>
<evidence type="ECO:0000256" key="4">
    <source>
        <dbReference type="ARBA" id="ARBA00004752"/>
    </source>
</evidence>
<keyword evidence="6" id="KW-0963">Cytoplasm</keyword>
<evidence type="ECO:0000256" key="10">
    <source>
        <dbReference type="ARBA" id="ARBA00022857"/>
    </source>
</evidence>
<dbReference type="InterPro" id="IPR016166">
    <property type="entry name" value="FAD-bd_PCMH"/>
</dbReference>
<evidence type="ECO:0000256" key="8">
    <source>
        <dbReference type="ARBA" id="ARBA00022630"/>
    </source>
</evidence>
<keyword evidence="8" id="KW-0285">Flavoprotein</keyword>
<evidence type="ECO:0000256" key="14">
    <source>
        <dbReference type="ARBA" id="ARBA00023306"/>
    </source>
</evidence>
<proteinExistence type="inferred from homology"/>
<name>A0A9P8L612_9PEZI</name>
<dbReference type="NCBIfam" id="NF000755">
    <property type="entry name" value="PRK00046.1"/>
    <property type="match status" value="1"/>
</dbReference>
<dbReference type="Pfam" id="PF02873">
    <property type="entry name" value="MurB_C"/>
    <property type="match status" value="1"/>
</dbReference>
<dbReference type="InterPro" id="IPR011601">
    <property type="entry name" value="MurB_C"/>
</dbReference>
<dbReference type="SUPFAM" id="SSF56194">
    <property type="entry name" value="Uridine diphospho-N-Acetylenolpyruvylglucosamine reductase, MurB, C-terminal domain"/>
    <property type="match status" value="1"/>
</dbReference>
<sequence>MLAIEENVSLLPYNTFQIPCNTRHLVRIRSQSDIHKLLASNLFTQNIKTHLILGGGSNILLTTSHYPGLVLKNEIPGLHPLRSDHTHTYLSVGAGVEWNSLVAYSIAHNLGGIENLSLIPGTVGGATVQNIGAYGVEFKDVVESVEGVSLESGEVRRWSRDEGMWGYRDSRWKQDKTWFVTGVVIKLSKTGFHKLTTTYPSLHASLPDTEAPLTIHTLCATITALRTAALPSPADLPNAGSFFKNPSITPTLLAHLKSKHPHIPHFTPRGDGESSCDGSEAVVKIPAAWLIEQCGYRGKRVGDVGLYEGHALVLVNFGGGVGGTGEGVWRLARGIREGVWERFGVVLQEEVVVVGGREADVWV</sequence>
<dbReference type="Pfam" id="PF01565">
    <property type="entry name" value="FAD_binding_4"/>
    <property type="match status" value="1"/>
</dbReference>
<dbReference type="PANTHER" id="PTHR21071">
    <property type="entry name" value="UDP-N-ACETYLENOLPYRUVOYLGLUCOSAMINE REDUCTASE"/>
    <property type="match status" value="1"/>
</dbReference>
<dbReference type="GO" id="GO:0008360">
    <property type="term" value="P:regulation of cell shape"/>
    <property type="evidence" value="ECO:0007669"/>
    <property type="project" value="UniProtKB-KW"/>
</dbReference>
<evidence type="ECO:0000256" key="9">
    <source>
        <dbReference type="ARBA" id="ARBA00022827"/>
    </source>
</evidence>
<dbReference type="Proteomes" id="UP000698800">
    <property type="component" value="Unassembled WGS sequence"/>
</dbReference>
<dbReference type="GO" id="GO:0051301">
    <property type="term" value="P:cell division"/>
    <property type="evidence" value="ECO:0007669"/>
    <property type="project" value="UniProtKB-KW"/>
</dbReference>
<dbReference type="GO" id="GO:0005829">
    <property type="term" value="C:cytosol"/>
    <property type="evidence" value="ECO:0007669"/>
    <property type="project" value="TreeGrafter"/>
</dbReference>
<dbReference type="Gene3D" id="3.90.78.10">
    <property type="entry name" value="UDP-N-acetylenolpyruvoylglucosamine reductase, C-terminal domain"/>
    <property type="match status" value="1"/>
</dbReference>
<comment type="catalytic activity">
    <reaction evidence="16">
        <text>UDP-N-acetyl-alpha-D-muramate + NADP(+) = UDP-N-acetyl-3-O-(1-carboxyvinyl)-alpha-D-glucosamine + NADPH + H(+)</text>
        <dbReference type="Rhea" id="RHEA:12248"/>
        <dbReference type="ChEBI" id="CHEBI:15378"/>
        <dbReference type="ChEBI" id="CHEBI:57783"/>
        <dbReference type="ChEBI" id="CHEBI:58349"/>
        <dbReference type="ChEBI" id="CHEBI:68483"/>
        <dbReference type="ChEBI" id="CHEBI:70757"/>
        <dbReference type="EC" id="1.3.1.98"/>
    </reaction>
</comment>
<dbReference type="Gene3D" id="3.30.465.10">
    <property type="match status" value="1"/>
</dbReference>
<dbReference type="PROSITE" id="PS51387">
    <property type="entry name" value="FAD_PCMH"/>
    <property type="match status" value="1"/>
</dbReference>
<comment type="pathway">
    <text evidence="4">Cell wall biogenesis; peptidoglycan biosynthesis.</text>
</comment>
<comment type="cofactor">
    <cofactor evidence="1">
        <name>FAD</name>
        <dbReference type="ChEBI" id="CHEBI:57692"/>
    </cofactor>
</comment>
<dbReference type="InterPro" id="IPR016167">
    <property type="entry name" value="FAD-bd_PCMH_sub1"/>
</dbReference>
<dbReference type="InterPro" id="IPR036635">
    <property type="entry name" value="MurB_C_sf"/>
</dbReference>
<keyword evidence="9" id="KW-0274">FAD</keyword>
<dbReference type="SUPFAM" id="SSF56176">
    <property type="entry name" value="FAD-binding/transporter-associated domain-like"/>
    <property type="match status" value="1"/>
</dbReference>
<dbReference type="NCBIfam" id="TIGR00179">
    <property type="entry name" value="murB"/>
    <property type="match status" value="1"/>
</dbReference>
<keyword evidence="19" id="KW-1185">Reference proteome</keyword>
<evidence type="ECO:0000256" key="7">
    <source>
        <dbReference type="ARBA" id="ARBA00022618"/>
    </source>
</evidence>
<evidence type="ECO:0000256" key="6">
    <source>
        <dbReference type="ARBA" id="ARBA00022490"/>
    </source>
</evidence>
<dbReference type="EC" id="1.3.1.98" evidence="5"/>
<keyword evidence="15" id="KW-0961">Cell wall biogenesis/degradation</keyword>
<gene>
    <name evidence="18" type="ORF">FGG08_000540</name>
</gene>
<dbReference type="OrthoDB" id="66620at2759"/>
<evidence type="ECO:0000256" key="13">
    <source>
        <dbReference type="ARBA" id="ARBA00023002"/>
    </source>
</evidence>
<keyword evidence="10" id="KW-0521">NADP</keyword>
<evidence type="ECO:0000313" key="19">
    <source>
        <dbReference type="Proteomes" id="UP000698800"/>
    </source>
</evidence>
<evidence type="ECO:0000313" key="18">
    <source>
        <dbReference type="EMBL" id="KAH0545399.1"/>
    </source>
</evidence>
<feature type="domain" description="FAD-binding PCMH-type" evidence="17">
    <location>
        <begin position="18"/>
        <end position="190"/>
    </location>
</feature>
<protein>
    <recommendedName>
        <fullName evidence="5">UDP-N-acetylmuramate dehydrogenase</fullName>
        <ecNumber evidence="5">1.3.1.98</ecNumber>
    </recommendedName>
</protein>
<keyword evidence="11" id="KW-0133">Cell shape</keyword>
<comment type="function">
    <text evidence="2">Cell wall formation.</text>
</comment>
<dbReference type="EMBL" id="JAGHQL010000006">
    <property type="protein sequence ID" value="KAH0545399.1"/>
    <property type="molecule type" value="Genomic_DNA"/>
</dbReference>
<evidence type="ECO:0000256" key="11">
    <source>
        <dbReference type="ARBA" id="ARBA00022960"/>
    </source>
</evidence>
<dbReference type="GO" id="GO:0071555">
    <property type="term" value="P:cell wall organization"/>
    <property type="evidence" value="ECO:0007669"/>
    <property type="project" value="UniProtKB-KW"/>
</dbReference>
<comment type="caution">
    <text evidence="18">The sequence shown here is derived from an EMBL/GenBank/DDBJ whole genome shotgun (WGS) entry which is preliminary data.</text>
</comment>
<dbReference type="HAMAP" id="MF_00037">
    <property type="entry name" value="MurB"/>
    <property type="match status" value="1"/>
</dbReference>
<dbReference type="GO" id="GO:0071949">
    <property type="term" value="F:FAD binding"/>
    <property type="evidence" value="ECO:0007669"/>
    <property type="project" value="InterPro"/>
</dbReference>
<evidence type="ECO:0000256" key="15">
    <source>
        <dbReference type="ARBA" id="ARBA00023316"/>
    </source>
</evidence>
<evidence type="ECO:0000256" key="16">
    <source>
        <dbReference type="ARBA" id="ARBA00048914"/>
    </source>
</evidence>
<keyword evidence="12" id="KW-0573">Peptidoglycan synthesis</keyword>
<comment type="subcellular location">
    <subcellularLocation>
        <location evidence="3">Cytoplasm</location>
    </subcellularLocation>
</comment>
<keyword evidence="14" id="KW-0131">Cell cycle</keyword>
<dbReference type="Gene3D" id="3.30.43.10">
    <property type="entry name" value="Uridine Diphospho-n-acetylenolpyruvylglucosamine Reductase, domain 2"/>
    <property type="match status" value="1"/>
</dbReference>
<dbReference type="AlphaFoldDB" id="A0A9P8L612"/>
<evidence type="ECO:0000256" key="3">
    <source>
        <dbReference type="ARBA" id="ARBA00004496"/>
    </source>
</evidence>
<evidence type="ECO:0000256" key="12">
    <source>
        <dbReference type="ARBA" id="ARBA00022984"/>
    </source>
</evidence>
<evidence type="ECO:0000256" key="2">
    <source>
        <dbReference type="ARBA" id="ARBA00003921"/>
    </source>
</evidence>
<evidence type="ECO:0000256" key="1">
    <source>
        <dbReference type="ARBA" id="ARBA00001974"/>
    </source>
</evidence>
<accession>A0A9P8L612</accession>
<dbReference type="InterPro" id="IPR006094">
    <property type="entry name" value="Oxid_FAD_bind_N"/>
</dbReference>
<dbReference type="InterPro" id="IPR036318">
    <property type="entry name" value="FAD-bd_PCMH-like_sf"/>
</dbReference>
<evidence type="ECO:0000259" key="17">
    <source>
        <dbReference type="PROSITE" id="PS51387"/>
    </source>
</evidence>
<keyword evidence="13" id="KW-0560">Oxidoreductase</keyword>
<dbReference type="InterPro" id="IPR016169">
    <property type="entry name" value="FAD-bd_PCMH_sub2"/>
</dbReference>
<dbReference type="PANTHER" id="PTHR21071:SF4">
    <property type="entry name" value="UDP-N-ACETYLENOLPYRUVOYLGLUCOSAMINE REDUCTASE"/>
    <property type="match status" value="1"/>
</dbReference>
<organism evidence="18 19">
    <name type="scientific">Glutinoglossum americanum</name>
    <dbReference type="NCBI Taxonomy" id="1670608"/>
    <lineage>
        <taxon>Eukaryota</taxon>
        <taxon>Fungi</taxon>
        <taxon>Dikarya</taxon>
        <taxon>Ascomycota</taxon>
        <taxon>Pezizomycotina</taxon>
        <taxon>Geoglossomycetes</taxon>
        <taxon>Geoglossales</taxon>
        <taxon>Geoglossaceae</taxon>
        <taxon>Glutinoglossum</taxon>
    </lineage>
</organism>